<dbReference type="AlphaFoldDB" id="A0A518GIG0"/>
<evidence type="ECO:0000313" key="1">
    <source>
        <dbReference type="EMBL" id="QDV28368.1"/>
    </source>
</evidence>
<dbReference type="Proteomes" id="UP000315349">
    <property type="component" value="Chromosome"/>
</dbReference>
<sequence length="85" mass="9281">MASVECTSSSTFSRVFVGEGRDEGLIFPMPNSQLPTHEVRVLHVTWGGWSSAIVKCCSAALPETTMATRDDCRLRVASECFLLSI</sequence>
<protein>
    <submittedName>
        <fullName evidence="1">Uncharacterized protein</fullName>
    </submittedName>
</protein>
<dbReference type="EMBL" id="CP036299">
    <property type="protein sequence ID" value="QDV28368.1"/>
    <property type="molecule type" value="Genomic_DNA"/>
</dbReference>
<organism evidence="1 2">
    <name type="scientific">Planctopirus ephydatiae</name>
    <dbReference type="NCBI Taxonomy" id="2528019"/>
    <lineage>
        <taxon>Bacteria</taxon>
        <taxon>Pseudomonadati</taxon>
        <taxon>Planctomycetota</taxon>
        <taxon>Planctomycetia</taxon>
        <taxon>Planctomycetales</taxon>
        <taxon>Planctomycetaceae</taxon>
        <taxon>Planctopirus</taxon>
    </lineage>
</organism>
<proteinExistence type="predicted"/>
<name>A0A518GIG0_9PLAN</name>
<gene>
    <name evidence="1" type="ORF">Spb1_02310</name>
</gene>
<dbReference type="KEGG" id="peh:Spb1_02310"/>
<reference evidence="1 2" key="1">
    <citation type="submission" date="2019-02" db="EMBL/GenBank/DDBJ databases">
        <title>Deep-cultivation of Planctomycetes and their phenomic and genomic characterization uncovers novel biology.</title>
        <authorList>
            <person name="Wiegand S."/>
            <person name="Jogler M."/>
            <person name="Boedeker C."/>
            <person name="Pinto D."/>
            <person name="Vollmers J."/>
            <person name="Rivas-Marin E."/>
            <person name="Kohn T."/>
            <person name="Peeters S.H."/>
            <person name="Heuer A."/>
            <person name="Rast P."/>
            <person name="Oberbeckmann S."/>
            <person name="Bunk B."/>
            <person name="Jeske O."/>
            <person name="Meyerdierks A."/>
            <person name="Storesund J.E."/>
            <person name="Kallscheuer N."/>
            <person name="Luecker S."/>
            <person name="Lage O.M."/>
            <person name="Pohl T."/>
            <person name="Merkel B.J."/>
            <person name="Hornburger P."/>
            <person name="Mueller R.-W."/>
            <person name="Bruemmer F."/>
            <person name="Labrenz M."/>
            <person name="Spormann A.M."/>
            <person name="Op den Camp H."/>
            <person name="Overmann J."/>
            <person name="Amann R."/>
            <person name="Jetten M.S.M."/>
            <person name="Mascher T."/>
            <person name="Medema M.H."/>
            <person name="Devos D.P."/>
            <person name="Kaster A.-K."/>
            <person name="Ovreas L."/>
            <person name="Rohde M."/>
            <person name="Galperin M.Y."/>
            <person name="Jogler C."/>
        </authorList>
    </citation>
    <scope>NUCLEOTIDE SEQUENCE [LARGE SCALE GENOMIC DNA]</scope>
    <source>
        <strain evidence="1 2">Spb1</strain>
    </source>
</reference>
<keyword evidence="2" id="KW-1185">Reference proteome</keyword>
<accession>A0A518GIG0</accession>
<evidence type="ECO:0000313" key="2">
    <source>
        <dbReference type="Proteomes" id="UP000315349"/>
    </source>
</evidence>